<evidence type="ECO:0000256" key="1">
    <source>
        <dbReference type="SAM" id="MobiDB-lite"/>
    </source>
</evidence>
<sequence length="57" mass="6531">MAEWDDNTKAQVKKIPLLTENAGPRDPKEKWDARLKQLLGGVYIVNSINRINSPKRL</sequence>
<protein>
    <submittedName>
        <fullName evidence="2">Uncharacterized protein</fullName>
    </submittedName>
</protein>
<feature type="region of interest" description="Disordered" evidence="1">
    <location>
        <begin position="1"/>
        <end position="28"/>
    </location>
</feature>
<proteinExistence type="predicted"/>
<dbReference type="Proteomes" id="UP000054498">
    <property type="component" value="Unassembled WGS sequence"/>
</dbReference>
<dbReference type="KEGG" id="mng:MNEG_11720"/>
<accession>A0A0D2MNF3</accession>
<gene>
    <name evidence="2" type="ORF">MNEG_11720</name>
</gene>
<evidence type="ECO:0000313" key="2">
    <source>
        <dbReference type="EMBL" id="KIY96240.1"/>
    </source>
</evidence>
<dbReference type="AlphaFoldDB" id="A0A0D2MNF3"/>
<dbReference type="Gene3D" id="3.10.110.10">
    <property type="entry name" value="Ubiquitin Conjugating Enzyme"/>
    <property type="match status" value="1"/>
</dbReference>
<dbReference type="RefSeq" id="XP_013895260.1">
    <property type="nucleotide sequence ID" value="XM_014039806.1"/>
</dbReference>
<evidence type="ECO:0000313" key="3">
    <source>
        <dbReference type="Proteomes" id="UP000054498"/>
    </source>
</evidence>
<dbReference type="InterPro" id="IPR016135">
    <property type="entry name" value="UBQ-conjugating_enzyme/RWD"/>
</dbReference>
<dbReference type="EMBL" id="KK103097">
    <property type="protein sequence ID" value="KIY96240.1"/>
    <property type="molecule type" value="Genomic_DNA"/>
</dbReference>
<dbReference type="OrthoDB" id="10256182at2759"/>
<keyword evidence="3" id="KW-1185">Reference proteome</keyword>
<reference evidence="2 3" key="1">
    <citation type="journal article" date="2013" name="BMC Genomics">
        <title>Reconstruction of the lipid metabolism for the microalga Monoraphidium neglectum from its genome sequence reveals characteristics suitable for biofuel production.</title>
        <authorList>
            <person name="Bogen C."/>
            <person name="Al-Dilaimi A."/>
            <person name="Albersmeier A."/>
            <person name="Wichmann J."/>
            <person name="Grundmann M."/>
            <person name="Rupp O."/>
            <person name="Lauersen K.J."/>
            <person name="Blifernez-Klassen O."/>
            <person name="Kalinowski J."/>
            <person name="Goesmann A."/>
            <person name="Mussgnug J.H."/>
            <person name="Kruse O."/>
        </authorList>
    </citation>
    <scope>NUCLEOTIDE SEQUENCE [LARGE SCALE GENOMIC DNA]</scope>
    <source>
        <strain evidence="2 3">SAG 48.87</strain>
    </source>
</reference>
<organism evidence="2 3">
    <name type="scientific">Monoraphidium neglectum</name>
    <dbReference type="NCBI Taxonomy" id="145388"/>
    <lineage>
        <taxon>Eukaryota</taxon>
        <taxon>Viridiplantae</taxon>
        <taxon>Chlorophyta</taxon>
        <taxon>core chlorophytes</taxon>
        <taxon>Chlorophyceae</taxon>
        <taxon>CS clade</taxon>
        <taxon>Sphaeropleales</taxon>
        <taxon>Selenastraceae</taxon>
        <taxon>Monoraphidium</taxon>
    </lineage>
</organism>
<dbReference type="STRING" id="145388.A0A0D2MNF3"/>
<dbReference type="GeneID" id="25729011"/>
<name>A0A0D2MNF3_9CHLO</name>